<dbReference type="AlphaFoldDB" id="A0A2Z3KI90"/>
<protein>
    <submittedName>
        <fullName evidence="1">Uncharacterized protein</fullName>
    </submittedName>
</protein>
<proteinExistence type="predicted"/>
<gene>
    <name evidence="1" type="ORF">LL14B4_10185</name>
</gene>
<reference evidence="1 2" key="1">
    <citation type="submission" date="2018-03" db="EMBL/GenBank/DDBJ databases">
        <title>Genome sequence of Lactococcus lactis strain 14B4 from almond drupe.</title>
        <authorList>
            <person name="Tran T.D."/>
            <person name="McGarvey J.A."/>
            <person name="Huynh S."/>
            <person name="Parker C.T."/>
        </authorList>
    </citation>
    <scope>NUCLEOTIDE SEQUENCE [LARGE SCALE GENOMIC DNA]</scope>
    <source>
        <strain evidence="1 2">14B4</strain>
    </source>
</reference>
<evidence type="ECO:0000313" key="1">
    <source>
        <dbReference type="EMBL" id="AWN66521.1"/>
    </source>
</evidence>
<sequence length="111" mass="12478">MSVKINVKNEGGIISLDEKIELGNRIAKDLNLNLEEAYQVFFESDAQLMDAQNSNEVFTNEAFEALHANEHECVNEVARGILYQMKGGEKKYEVLHTLVFVTTGINENDEG</sequence>
<dbReference type="EMBL" id="CP028160">
    <property type="protein sequence ID" value="AWN66521.1"/>
    <property type="molecule type" value="Genomic_DNA"/>
</dbReference>
<dbReference type="Proteomes" id="UP000245919">
    <property type="component" value="Chromosome"/>
</dbReference>
<dbReference type="GeneID" id="89634148"/>
<evidence type="ECO:0000313" key="2">
    <source>
        <dbReference type="Proteomes" id="UP000245919"/>
    </source>
</evidence>
<organism evidence="1 2">
    <name type="scientific">Lactococcus lactis subsp. lactis</name>
    <name type="common">Streptococcus lactis</name>
    <dbReference type="NCBI Taxonomy" id="1360"/>
    <lineage>
        <taxon>Bacteria</taxon>
        <taxon>Bacillati</taxon>
        <taxon>Bacillota</taxon>
        <taxon>Bacilli</taxon>
        <taxon>Lactobacillales</taxon>
        <taxon>Streptococcaceae</taxon>
        <taxon>Lactococcus</taxon>
    </lineage>
</organism>
<accession>A0A2Z3KI90</accession>
<name>A0A2Z3KI90_LACLL</name>
<dbReference type="RefSeq" id="WP_109991210.1">
    <property type="nucleotide sequence ID" value="NZ_CP028160.1"/>
</dbReference>